<reference evidence="2" key="1">
    <citation type="journal article" date="2014" name="Int. J. Syst. Evol. Microbiol.">
        <title>Complete genome sequence of Corynebacterium casei LMG S-19264T (=DSM 44701T), isolated from a smear-ripened cheese.</title>
        <authorList>
            <consortium name="US DOE Joint Genome Institute (JGI-PGF)"/>
            <person name="Walter F."/>
            <person name="Albersmeier A."/>
            <person name="Kalinowski J."/>
            <person name="Ruckert C."/>
        </authorList>
    </citation>
    <scope>NUCLEOTIDE SEQUENCE</scope>
    <source>
        <strain evidence="2">CGMCC 1.15322</strain>
    </source>
</reference>
<dbReference type="Proteomes" id="UP000620596">
    <property type="component" value="Unassembled WGS sequence"/>
</dbReference>
<dbReference type="AlphaFoldDB" id="A0A916WAU3"/>
<evidence type="ECO:0000313" key="3">
    <source>
        <dbReference type="Proteomes" id="UP000620596"/>
    </source>
</evidence>
<dbReference type="EMBL" id="BMIG01000001">
    <property type="protein sequence ID" value="GGA83676.1"/>
    <property type="molecule type" value="Genomic_DNA"/>
</dbReference>
<protein>
    <submittedName>
        <fullName evidence="2">Uncharacterized protein</fullName>
    </submittedName>
</protein>
<accession>A0A916WAU3</accession>
<evidence type="ECO:0000256" key="1">
    <source>
        <dbReference type="SAM" id="MobiDB-lite"/>
    </source>
</evidence>
<reference evidence="2" key="2">
    <citation type="submission" date="2020-09" db="EMBL/GenBank/DDBJ databases">
        <authorList>
            <person name="Sun Q."/>
            <person name="Zhou Y."/>
        </authorList>
    </citation>
    <scope>NUCLEOTIDE SEQUENCE</scope>
    <source>
        <strain evidence="2">CGMCC 1.15322</strain>
    </source>
</reference>
<comment type="caution">
    <text evidence="2">The sequence shown here is derived from an EMBL/GenBank/DDBJ whole genome shotgun (WGS) entry which is preliminary data.</text>
</comment>
<sequence length="194" mass="21337">MSISPYFLDLRSAYQSEIDDLRFDSEGRDVLQQRLAGKRQQIAFLVQMMDISPEMVAVVFHRGFDFTNKSVMEHLLTHDEASFPSLNSLAGDFALLPWAQDLADIVLQAPGGDKFLTLAAGLEYMAGLPVAAGIIVSDQDGDEDEDEDDNSDQDGDDELVIFEDDGEGGQGSDARARQEAGADWLVQQGFDQKD</sequence>
<keyword evidence="3" id="KW-1185">Reference proteome</keyword>
<feature type="compositionally biased region" description="Acidic residues" evidence="1">
    <location>
        <begin position="139"/>
        <end position="167"/>
    </location>
</feature>
<proteinExistence type="predicted"/>
<gene>
    <name evidence="2" type="ORF">GCM10011496_00180</name>
</gene>
<feature type="region of interest" description="Disordered" evidence="1">
    <location>
        <begin position="139"/>
        <end position="194"/>
    </location>
</feature>
<organism evidence="2 3">
    <name type="scientific">Polaromonas eurypsychrophila</name>
    <dbReference type="NCBI Taxonomy" id="1614635"/>
    <lineage>
        <taxon>Bacteria</taxon>
        <taxon>Pseudomonadati</taxon>
        <taxon>Pseudomonadota</taxon>
        <taxon>Betaproteobacteria</taxon>
        <taxon>Burkholderiales</taxon>
        <taxon>Comamonadaceae</taxon>
        <taxon>Polaromonas</taxon>
    </lineage>
</organism>
<name>A0A916WAU3_9BURK</name>
<evidence type="ECO:0000313" key="2">
    <source>
        <dbReference type="EMBL" id="GGA83676.1"/>
    </source>
</evidence>
<dbReference type="RefSeq" id="WP_188705348.1">
    <property type="nucleotide sequence ID" value="NZ_BMIG01000001.1"/>
</dbReference>